<feature type="domain" description="Exonuclease VII large subunit C-terminal" evidence="7">
    <location>
        <begin position="120"/>
        <end position="349"/>
    </location>
</feature>
<reference evidence="9 10" key="1">
    <citation type="submission" date="2020-06" db="EMBL/GenBank/DDBJ databases">
        <title>Anaerococcus sp. nov., isolated form swine feces.</title>
        <authorList>
            <person name="Yu S."/>
        </authorList>
    </citation>
    <scope>NUCLEOTIDE SEQUENCE [LARGE SCALE GENOMIC DNA]</scope>
    <source>
        <strain evidence="9 10">AGMB00486</strain>
    </source>
</reference>
<evidence type="ECO:0000256" key="5">
    <source>
        <dbReference type="HAMAP-Rule" id="MF_00378"/>
    </source>
</evidence>
<protein>
    <recommendedName>
        <fullName evidence="5">Exodeoxyribonuclease 7 large subunit</fullName>
        <ecNumber evidence="5">3.1.11.6</ecNumber>
    </recommendedName>
    <alternativeName>
        <fullName evidence="5">Exodeoxyribonuclease VII large subunit</fullName>
        <shortName evidence="5">Exonuclease VII large subunit</shortName>
    </alternativeName>
</protein>
<evidence type="ECO:0000256" key="3">
    <source>
        <dbReference type="ARBA" id="ARBA00022801"/>
    </source>
</evidence>
<dbReference type="InterPro" id="IPR025824">
    <property type="entry name" value="OB-fold_nuc-bd_dom"/>
</dbReference>
<evidence type="ECO:0000313" key="9">
    <source>
        <dbReference type="EMBL" id="NVF10501.1"/>
    </source>
</evidence>
<comment type="caution">
    <text evidence="9">The sequence shown here is derived from an EMBL/GenBank/DDBJ whole genome shotgun (WGS) entry which is preliminary data.</text>
</comment>
<gene>
    <name evidence="5 9" type="primary">xseA</name>
    <name evidence="9" type="ORF">HV819_00530</name>
</gene>
<evidence type="ECO:0000313" key="10">
    <source>
        <dbReference type="Proteomes" id="UP000540919"/>
    </source>
</evidence>
<dbReference type="Proteomes" id="UP000540919">
    <property type="component" value="Unassembled WGS sequence"/>
</dbReference>
<accession>A0ABX2N736</accession>
<evidence type="ECO:0000259" key="8">
    <source>
        <dbReference type="Pfam" id="PF13742"/>
    </source>
</evidence>
<dbReference type="Pfam" id="PF02601">
    <property type="entry name" value="Exonuc_VII_L"/>
    <property type="match status" value="1"/>
</dbReference>
<keyword evidence="3 5" id="KW-0378">Hydrolase</keyword>
<organism evidence="9 10">
    <name type="scientific">Anaerococcus faecalis</name>
    <dbReference type="NCBI Taxonomy" id="2742993"/>
    <lineage>
        <taxon>Bacteria</taxon>
        <taxon>Bacillati</taxon>
        <taxon>Bacillota</taxon>
        <taxon>Tissierellia</taxon>
        <taxon>Tissierellales</taxon>
        <taxon>Peptoniphilaceae</taxon>
        <taxon>Anaerococcus</taxon>
    </lineage>
</organism>
<dbReference type="CDD" id="cd04489">
    <property type="entry name" value="ExoVII_LU_OBF"/>
    <property type="match status" value="1"/>
</dbReference>
<dbReference type="EC" id="3.1.11.6" evidence="5"/>
<name>A0ABX2N736_9FIRM</name>
<keyword evidence="10" id="KW-1185">Reference proteome</keyword>
<keyword evidence="2 5" id="KW-0540">Nuclease</keyword>
<dbReference type="EMBL" id="JABVBA010000001">
    <property type="protein sequence ID" value="NVF10501.1"/>
    <property type="molecule type" value="Genomic_DNA"/>
</dbReference>
<dbReference type="HAMAP" id="MF_00378">
    <property type="entry name" value="Exonuc_7_L"/>
    <property type="match status" value="1"/>
</dbReference>
<dbReference type="Gene3D" id="2.40.50.140">
    <property type="entry name" value="Nucleic acid-binding proteins"/>
    <property type="match status" value="1"/>
</dbReference>
<comment type="catalytic activity">
    <reaction evidence="5 6">
        <text>Exonucleolytic cleavage in either 5'- to 3'- or 3'- to 5'-direction to yield nucleoside 5'-phosphates.</text>
        <dbReference type="EC" id="3.1.11.6"/>
    </reaction>
</comment>
<proteinExistence type="inferred from homology"/>
<keyword evidence="4 5" id="KW-0269">Exonuclease</keyword>
<feature type="domain" description="OB-fold nucleic acid binding" evidence="8">
    <location>
        <begin position="4"/>
        <end position="96"/>
    </location>
</feature>
<comment type="similarity">
    <text evidence="5 6">Belongs to the XseA family.</text>
</comment>
<dbReference type="PANTHER" id="PTHR30008:SF0">
    <property type="entry name" value="EXODEOXYRIBONUCLEASE 7 LARGE SUBUNIT"/>
    <property type="match status" value="1"/>
</dbReference>
<evidence type="ECO:0000256" key="4">
    <source>
        <dbReference type="ARBA" id="ARBA00022839"/>
    </source>
</evidence>
<dbReference type="NCBIfam" id="TIGR00237">
    <property type="entry name" value="xseA"/>
    <property type="match status" value="1"/>
</dbReference>
<dbReference type="Pfam" id="PF13742">
    <property type="entry name" value="tRNA_anti_2"/>
    <property type="match status" value="1"/>
</dbReference>
<comment type="function">
    <text evidence="5">Bidirectionally degrades single-stranded DNA into large acid-insoluble oligonucleotides, which are then degraded further into small acid-soluble oligonucleotides.</text>
</comment>
<evidence type="ECO:0000256" key="1">
    <source>
        <dbReference type="ARBA" id="ARBA00022490"/>
    </source>
</evidence>
<sequence>MKSLSVKQFNQYVKTSIKYDPLFQNVSIEGEIANLKVSHVHIFFSLKEDNDIVDCAIFFYKNEDFENINNGDMVVIIGNLTYSTYSSRLTIAIKDIKVSGLSDEYLRFLKLKEDFYKKGYFDLDRKKKVKDYPKNIGLITSSKSAAIVDFISVINKEMQDIEIFLYPVKVQGSSAKDEIIKALNRLEDMDLDCIVLTRGGGSKEDLKVFNEKDLVEMIYNLNTPIVSAIGHKIDNSLTDLVSDISLQTPTEAGSYLVRNYKRLREDFKDSFIEIKKVFSRNLELKEIEVSYLKQRLDLFSPNSLIEKKKNEIDISFKSIKDILNDRIGQKESLIENLNIKLSSIKEILDIRSKSISIKSLDGYDIYSKFSLKDYDFVKIVFSDGEVKAQIKYE</sequence>
<dbReference type="InterPro" id="IPR020579">
    <property type="entry name" value="Exonuc_VII_lsu_C"/>
</dbReference>
<dbReference type="InterPro" id="IPR012340">
    <property type="entry name" value="NA-bd_OB-fold"/>
</dbReference>
<dbReference type="PANTHER" id="PTHR30008">
    <property type="entry name" value="EXODEOXYRIBONUCLEASE 7 LARGE SUBUNIT"/>
    <property type="match status" value="1"/>
</dbReference>
<evidence type="ECO:0000259" key="7">
    <source>
        <dbReference type="Pfam" id="PF02601"/>
    </source>
</evidence>
<comment type="subcellular location">
    <subcellularLocation>
        <location evidence="5 6">Cytoplasm</location>
    </subcellularLocation>
</comment>
<dbReference type="RefSeq" id="WP_176269293.1">
    <property type="nucleotide sequence ID" value="NZ_JABVBA010000001.1"/>
</dbReference>
<evidence type="ECO:0000256" key="6">
    <source>
        <dbReference type="RuleBase" id="RU004355"/>
    </source>
</evidence>
<evidence type="ECO:0000256" key="2">
    <source>
        <dbReference type="ARBA" id="ARBA00022722"/>
    </source>
</evidence>
<keyword evidence="1 5" id="KW-0963">Cytoplasm</keyword>
<dbReference type="GO" id="GO:0008855">
    <property type="term" value="F:exodeoxyribonuclease VII activity"/>
    <property type="evidence" value="ECO:0007669"/>
    <property type="project" value="UniProtKB-EC"/>
</dbReference>
<comment type="subunit">
    <text evidence="5">Heterooligomer composed of large and small subunits.</text>
</comment>
<dbReference type="InterPro" id="IPR003753">
    <property type="entry name" value="Exonuc_VII_L"/>
</dbReference>